<protein>
    <recommendedName>
        <fullName evidence="1">non-specific serine/threonine protein kinase</fullName>
        <ecNumber evidence="1">2.7.11.1</ecNumber>
    </recommendedName>
</protein>
<keyword evidence="10" id="KW-1133">Transmembrane helix</keyword>
<keyword evidence="14" id="KW-1185">Reference proteome</keyword>
<feature type="domain" description="Protein kinase" evidence="11">
    <location>
        <begin position="33"/>
        <end position="296"/>
    </location>
</feature>
<feature type="domain" description="PASTA" evidence="12">
    <location>
        <begin position="472"/>
        <end position="540"/>
    </location>
</feature>
<dbReference type="SMART" id="SM00740">
    <property type="entry name" value="PASTA"/>
    <property type="match status" value="3"/>
</dbReference>
<keyword evidence="4" id="KW-0547">Nucleotide-binding</keyword>
<feature type="region of interest" description="Disordered" evidence="9">
    <location>
        <begin position="304"/>
        <end position="343"/>
    </location>
</feature>
<evidence type="ECO:0000313" key="14">
    <source>
        <dbReference type="Proteomes" id="UP000320693"/>
    </source>
</evidence>
<dbReference type="Gene3D" id="1.10.510.10">
    <property type="entry name" value="Transferase(Phosphotransferase) domain 1"/>
    <property type="match status" value="1"/>
</dbReference>
<proteinExistence type="predicted"/>
<keyword evidence="10" id="KW-0472">Membrane</keyword>
<feature type="domain" description="PASTA" evidence="12">
    <location>
        <begin position="562"/>
        <end position="625"/>
    </location>
</feature>
<dbReference type="SMART" id="SM00220">
    <property type="entry name" value="S_TKc"/>
    <property type="match status" value="1"/>
</dbReference>
<gene>
    <name evidence="13" type="ORF">PSA01_07590</name>
</gene>
<sequence>MSAPSGPVDPGTPDGAGPVMADGPGPALLDDRYLVGPVLARGGMSTVYHGTDTRLERAVAIKVMDPRMAGDHAFRTRFDREARLAARIDHPAVVAVYDRGTVPAGPLGEPSLFVVMELVDGGTLRDVLRARGALGLPAAVRVLEPVLAGLARAHRLGMVHRDVKPENVLISASGEVKVADFGLLTAAAEAGVSHAGMILGTMAYLSPEQVVSGRADGRSDVYAAGVVLYEMLTGHPPYTADNPLSVAYRHVNEDVPAPSATVPGLPPAVDALVARATARDPDDRPVDAEHFRQELLEVADRLGLPRTGVPRPPGPPAIDDGATLPAGPRRHRPTGAEPRGPGGTRAQALIGAHGTAVTPASEPESLSRADLRTDRRRSRRVFTLWMVLLVLLAALAGTGAWWLGSGRWTTMPAVTGLDRDRATALLAEADLTPSVTEQADDDVAADLVASVDPAPETRVLRGSSVTLVVSTGRPTVPDVPAGSAVADVEEAIRQAGLAPVRSTAAEEFSSEVPSGAVIRTDPAAGTRLPGGSAVTLVTSRGPEPAPPPPPPSSDRPDADTDGATAVPFVIGMRGEEAEELLESQGFDVELDRSFPFSSRNGRVVGQDPSAGAEAEPGDTITLTVL</sequence>
<dbReference type="NCBIfam" id="NF033483">
    <property type="entry name" value="PknB_PASTA_kin"/>
    <property type="match status" value="1"/>
</dbReference>
<dbReference type="InterPro" id="IPR000719">
    <property type="entry name" value="Prot_kinase_dom"/>
</dbReference>
<dbReference type="EC" id="2.7.11.1" evidence="1"/>
<dbReference type="PANTHER" id="PTHR43289">
    <property type="entry name" value="MITOGEN-ACTIVATED PROTEIN KINASE KINASE KINASE 20-RELATED"/>
    <property type="match status" value="1"/>
</dbReference>
<accession>A0ABQ0RSS2</accession>
<keyword evidence="10" id="KW-0812">Transmembrane</keyword>
<evidence type="ECO:0000259" key="12">
    <source>
        <dbReference type="PROSITE" id="PS51178"/>
    </source>
</evidence>
<comment type="caution">
    <text evidence="13">The sequence shown here is derived from an EMBL/GenBank/DDBJ whole genome shotgun (WGS) entry which is preliminary data.</text>
</comment>
<evidence type="ECO:0000256" key="9">
    <source>
        <dbReference type="SAM" id="MobiDB-lite"/>
    </source>
</evidence>
<dbReference type="GO" id="GO:0004674">
    <property type="term" value="F:protein serine/threonine kinase activity"/>
    <property type="evidence" value="ECO:0007669"/>
    <property type="project" value="UniProtKB-KW"/>
</dbReference>
<dbReference type="Pfam" id="PF03793">
    <property type="entry name" value="PASTA"/>
    <property type="match status" value="3"/>
</dbReference>
<dbReference type="CDD" id="cd06577">
    <property type="entry name" value="PASTA_pknB"/>
    <property type="match status" value="3"/>
</dbReference>
<feature type="region of interest" description="Disordered" evidence="9">
    <location>
        <begin position="1"/>
        <end position="23"/>
    </location>
</feature>
<reference evidence="13 14" key="1">
    <citation type="submission" date="2019-06" db="EMBL/GenBank/DDBJ databases">
        <title>Whole genome shotgun sequence of Pseudonocardia saturnea NBRC 14499.</title>
        <authorList>
            <person name="Hosoyama A."/>
            <person name="Uohara A."/>
            <person name="Ohji S."/>
            <person name="Ichikawa N."/>
        </authorList>
    </citation>
    <scope>NUCLEOTIDE SEQUENCE [LARGE SCALE GENOMIC DNA]</scope>
    <source>
        <strain evidence="13 14">NBRC 14499</strain>
    </source>
</reference>
<comment type="catalytic activity">
    <reaction evidence="7">
        <text>L-threonyl-[protein] + ATP = O-phospho-L-threonyl-[protein] + ADP + H(+)</text>
        <dbReference type="Rhea" id="RHEA:46608"/>
        <dbReference type="Rhea" id="RHEA-COMP:11060"/>
        <dbReference type="Rhea" id="RHEA-COMP:11605"/>
        <dbReference type="ChEBI" id="CHEBI:15378"/>
        <dbReference type="ChEBI" id="CHEBI:30013"/>
        <dbReference type="ChEBI" id="CHEBI:30616"/>
        <dbReference type="ChEBI" id="CHEBI:61977"/>
        <dbReference type="ChEBI" id="CHEBI:456216"/>
        <dbReference type="EC" id="2.7.11.1"/>
    </reaction>
</comment>
<evidence type="ECO:0000256" key="7">
    <source>
        <dbReference type="ARBA" id="ARBA00047899"/>
    </source>
</evidence>
<feature type="domain" description="PASTA" evidence="12">
    <location>
        <begin position="404"/>
        <end position="471"/>
    </location>
</feature>
<feature type="region of interest" description="Disordered" evidence="9">
    <location>
        <begin position="592"/>
        <end position="625"/>
    </location>
</feature>
<keyword evidence="6" id="KW-0067">ATP-binding</keyword>
<dbReference type="CDD" id="cd14014">
    <property type="entry name" value="STKc_PknB_like"/>
    <property type="match status" value="1"/>
</dbReference>
<dbReference type="SUPFAM" id="SSF56112">
    <property type="entry name" value="Protein kinase-like (PK-like)"/>
    <property type="match status" value="1"/>
</dbReference>
<dbReference type="InterPro" id="IPR011009">
    <property type="entry name" value="Kinase-like_dom_sf"/>
</dbReference>
<keyword evidence="3" id="KW-0808">Transferase</keyword>
<dbReference type="Gene3D" id="3.30.10.20">
    <property type="match status" value="3"/>
</dbReference>
<evidence type="ECO:0000256" key="10">
    <source>
        <dbReference type="SAM" id="Phobius"/>
    </source>
</evidence>
<keyword evidence="5 13" id="KW-0418">Kinase</keyword>
<dbReference type="InterPro" id="IPR008271">
    <property type="entry name" value="Ser/Thr_kinase_AS"/>
</dbReference>
<feature type="region of interest" description="Disordered" evidence="9">
    <location>
        <begin position="512"/>
        <end position="563"/>
    </location>
</feature>
<evidence type="ECO:0000256" key="3">
    <source>
        <dbReference type="ARBA" id="ARBA00022679"/>
    </source>
</evidence>
<dbReference type="Pfam" id="PF00069">
    <property type="entry name" value="Pkinase"/>
    <property type="match status" value="1"/>
</dbReference>
<evidence type="ECO:0000256" key="6">
    <source>
        <dbReference type="ARBA" id="ARBA00022840"/>
    </source>
</evidence>
<dbReference type="Proteomes" id="UP000320693">
    <property type="component" value="Unassembled WGS sequence"/>
</dbReference>
<dbReference type="PROSITE" id="PS00108">
    <property type="entry name" value="PROTEIN_KINASE_ST"/>
    <property type="match status" value="1"/>
</dbReference>
<dbReference type="PROSITE" id="PS51178">
    <property type="entry name" value="PASTA"/>
    <property type="match status" value="3"/>
</dbReference>
<organism evidence="13 14">
    <name type="scientific">Pseudonocardia saturnea</name>
    <dbReference type="NCBI Taxonomy" id="33909"/>
    <lineage>
        <taxon>Bacteria</taxon>
        <taxon>Bacillati</taxon>
        <taxon>Actinomycetota</taxon>
        <taxon>Actinomycetes</taxon>
        <taxon>Pseudonocardiales</taxon>
        <taxon>Pseudonocardiaceae</taxon>
        <taxon>Pseudonocardia</taxon>
    </lineage>
</organism>
<evidence type="ECO:0000256" key="2">
    <source>
        <dbReference type="ARBA" id="ARBA00022527"/>
    </source>
</evidence>
<evidence type="ECO:0000256" key="8">
    <source>
        <dbReference type="ARBA" id="ARBA00048679"/>
    </source>
</evidence>
<evidence type="ECO:0000259" key="11">
    <source>
        <dbReference type="PROSITE" id="PS50011"/>
    </source>
</evidence>
<dbReference type="InterPro" id="IPR005543">
    <property type="entry name" value="PASTA_dom"/>
</dbReference>
<evidence type="ECO:0000256" key="5">
    <source>
        <dbReference type="ARBA" id="ARBA00022777"/>
    </source>
</evidence>
<keyword evidence="2 13" id="KW-0723">Serine/threonine-protein kinase</keyword>
<dbReference type="Gene3D" id="3.30.200.20">
    <property type="entry name" value="Phosphorylase Kinase, domain 1"/>
    <property type="match status" value="1"/>
</dbReference>
<feature type="transmembrane region" description="Helical" evidence="10">
    <location>
        <begin position="381"/>
        <end position="403"/>
    </location>
</feature>
<evidence type="ECO:0000256" key="1">
    <source>
        <dbReference type="ARBA" id="ARBA00012513"/>
    </source>
</evidence>
<dbReference type="PROSITE" id="PS50011">
    <property type="entry name" value="PROTEIN_KINASE_DOM"/>
    <property type="match status" value="1"/>
</dbReference>
<comment type="catalytic activity">
    <reaction evidence="8">
        <text>L-seryl-[protein] + ATP = O-phospho-L-seryl-[protein] + ADP + H(+)</text>
        <dbReference type="Rhea" id="RHEA:17989"/>
        <dbReference type="Rhea" id="RHEA-COMP:9863"/>
        <dbReference type="Rhea" id="RHEA-COMP:11604"/>
        <dbReference type="ChEBI" id="CHEBI:15378"/>
        <dbReference type="ChEBI" id="CHEBI:29999"/>
        <dbReference type="ChEBI" id="CHEBI:30616"/>
        <dbReference type="ChEBI" id="CHEBI:83421"/>
        <dbReference type="ChEBI" id="CHEBI:456216"/>
        <dbReference type="EC" id="2.7.11.1"/>
    </reaction>
</comment>
<feature type="compositionally biased region" description="Pro residues" evidence="9">
    <location>
        <begin position="543"/>
        <end position="553"/>
    </location>
</feature>
<evidence type="ECO:0000313" key="13">
    <source>
        <dbReference type="EMBL" id="GEC23730.1"/>
    </source>
</evidence>
<dbReference type="EMBL" id="BJNH01000009">
    <property type="protein sequence ID" value="GEC23730.1"/>
    <property type="molecule type" value="Genomic_DNA"/>
</dbReference>
<dbReference type="PANTHER" id="PTHR43289:SF34">
    <property type="entry name" value="SERINE_THREONINE-PROTEIN KINASE YBDM-RELATED"/>
    <property type="match status" value="1"/>
</dbReference>
<dbReference type="RefSeq" id="WP_232021101.1">
    <property type="nucleotide sequence ID" value="NZ_BJNH01000009.1"/>
</dbReference>
<evidence type="ECO:0000256" key="4">
    <source>
        <dbReference type="ARBA" id="ARBA00022741"/>
    </source>
</evidence>
<name>A0ABQ0RSS2_9PSEU</name>